<dbReference type="STRING" id="1230383.M5EKR7"/>
<evidence type="ECO:0000256" key="1">
    <source>
        <dbReference type="ARBA" id="ARBA00004651"/>
    </source>
</evidence>
<evidence type="ECO:0000256" key="8">
    <source>
        <dbReference type="ARBA" id="ARBA00023136"/>
    </source>
</evidence>
<dbReference type="Pfam" id="PF00018">
    <property type="entry name" value="SH3_1"/>
    <property type="match status" value="1"/>
</dbReference>
<feature type="transmembrane region" description="Helical" evidence="10">
    <location>
        <begin position="79"/>
        <end position="102"/>
    </location>
</feature>
<evidence type="ECO:0000256" key="6">
    <source>
        <dbReference type="ARBA" id="ARBA00022989"/>
    </source>
</evidence>
<dbReference type="InterPro" id="IPR001452">
    <property type="entry name" value="SH3_domain"/>
</dbReference>
<dbReference type="HOGENOM" id="CLU_043316_0_0_1"/>
<proteinExistence type="inferred from homology"/>
<dbReference type="PANTHER" id="PTHR15735">
    <property type="entry name" value="FCH AND DOUBLE SH3 DOMAINS PROTEIN"/>
    <property type="match status" value="1"/>
</dbReference>
<dbReference type="OrthoDB" id="5983572at2759"/>
<keyword evidence="4" id="KW-1003">Cell membrane</keyword>
<dbReference type="AlphaFoldDB" id="M5EKR7"/>
<feature type="transmembrane region" description="Helical" evidence="10">
    <location>
        <begin position="54"/>
        <end position="73"/>
    </location>
</feature>
<dbReference type="PROSITE" id="PS50002">
    <property type="entry name" value="SH3"/>
    <property type="match status" value="1"/>
</dbReference>
<accession>M5EKR7</accession>
<evidence type="ECO:0000256" key="2">
    <source>
        <dbReference type="ARBA" id="ARBA00009739"/>
    </source>
</evidence>
<keyword evidence="5 10" id="KW-0812">Transmembrane</keyword>
<dbReference type="GO" id="GO:0005886">
    <property type="term" value="C:plasma membrane"/>
    <property type="evidence" value="ECO:0007669"/>
    <property type="project" value="UniProtKB-SubCell"/>
</dbReference>
<gene>
    <name evidence="11" type="ORF">MSYG_0335</name>
</gene>
<evidence type="ECO:0000256" key="3">
    <source>
        <dbReference type="ARBA" id="ARBA00022443"/>
    </source>
</evidence>
<keyword evidence="7" id="KW-0346">Stress response</keyword>
<keyword evidence="12" id="KW-1185">Reference proteome</keyword>
<evidence type="ECO:0000256" key="10">
    <source>
        <dbReference type="SAM" id="Phobius"/>
    </source>
</evidence>
<evidence type="ECO:0000256" key="9">
    <source>
        <dbReference type="SAM" id="MobiDB-lite"/>
    </source>
</evidence>
<dbReference type="SUPFAM" id="SSF50044">
    <property type="entry name" value="SH3-domain"/>
    <property type="match status" value="1"/>
</dbReference>
<dbReference type="Proteomes" id="UP000186303">
    <property type="component" value="Chromosome 1"/>
</dbReference>
<dbReference type="GO" id="GO:0030833">
    <property type="term" value="P:regulation of actin filament polymerization"/>
    <property type="evidence" value="ECO:0007669"/>
    <property type="project" value="TreeGrafter"/>
</dbReference>
<evidence type="ECO:0000256" key="5">
    <source>
        <dbReference type="ARBA" id="ARBA00022692"/>
    </source>
</evidence>
<keyword evidence="3" id="KW-0728">SH3 domain</keyword>
<dbReference type="PRINTS" id="PR00452">
    <property type="entry name" value="SH3DOMAIN"/>
</dbReference>
<dbReference type="RefSeq" id="XP_018739539.1">
    <property type="nucleotide sequence ID" value="XM_018886024.1"/>
</dbReference>
<dbReference type="EMBL" id="LT671821">
    <property type="protein sequence ID" value="SHO76001.1"/>
    <property type="molecule type" value="Genomic_DNA"/>
</dbReference>
<sequence length="404" mass="41388">MVRGFTSPLSGKPGIGMILAICATFLAIVGWLTAFISQCTAESNSYLHRGDRHVWFTIWVELFLIVAIPLFLFMGMKRLFLSIFAFLIIGTAMSVLGADVGLYADEGSLEGMGAGYLILAFANILSLIYFSAFYEGAFTGLEEKGVSFNNGVGSSSGAGGVIGTFSGSGLRNRFSMGKVNPLKRTSAGVQNPSSGNFGLNSGAGISSGISSGVGASSGVAGTTGSGINPAQSNIGNMASPSDRFGYDGAPDEVAIGVGAGEGATGVPAGVDAGMRAPEATTAPDMSTGSAVPPAAQDAMGTSSYPPVYPTGGSNNLAPPIIGSTMGSVPGAVPEATNVQMDSGMPTIQRAEALYTYKASEDDPTEISFTKGDILQIVDSSGKWWQAQRPNGELGIVPSNYLRML</sequence>
<evidence type="ECO:0000313" key="12">
    <source>
        <dbReference type="Proteomes" id="UP000186303"/>
    </source>
</evidence>
<feature type="transmembrane region" description="Helical" evidence="10">
    <location>
        <begin position="114"/>
        <end position="134"/>
    </location>
</feature>
<feature type="transmembrane region" description="Helical" evidence="10">
    <location>
        <begin position="15"/>
        <end position="34"/>
    </location>
</feature>
<feature type="region of interest" description="Disordered" evidence="9">
    <location>
        <begin position="268"/>
        <end position="306"/>
    </location>
</feature>
<feature type="compositionally biased region" description="Polar residues" evidence="9">
    <location>
        <begin position="228"/>
        <end position="239"/>
    </location>
</feature>
<name>M5EKR7_MALS4</name>
<dbReference type="Gene3D" id="2.30.30.40">
    <property type="entry name" value="SH3 Domains"/>
    <property type="match status" value="1"/>
</dbReference>
<dbReference type="PANTHER" id="PTHR15735:SF20">
    <property type="entry name" value="HIGH OSMOLARITY SIGNALING PROTEIN SHO1"/>
    <property type="match status" value="1"/>
</dbReference>
<comment type="similarity">
    <text evidence="2">Belongs to the SHO1 family.</text>
</comment>
<comment type="subcellular location">
    <subcellularLocation>
        <location evidence="1">Cell membrane</location>
        <topology evidence="1">Multi-pass membrane protein</topology>
    </subcellularLocation>
</comment>
<protein>
    <submittedName>
        <fullName evidence="11">Similar to S.cerevisiae protein SHO1 (Transmembrane osmosensor for filamentous growth and HOG pathways)</fullName>
    </submittedName>
</protein>
<keyword evidence="8 10" id="KW-0472">Membrane</keyword>
<dbReference type="VEuPathDB" id="FungiDB:MSYG_0335"/>
<dbReference type="InterPro" id="IPR035522">
    <property type="entry name" value="Sho1_SH3"/>
</dbReference>
<dbReference type="InterPro" id="IPR036028">
    <property type="entry name" value="SH3-like_dom_sf"/>
</dbReference>
<organism evidence="11 12">
    <name type="scientific">Malassezia sympodialis (strain ATCC 42132)</name>
    <name type="common">Atopic eczema-associated yeast</name>
    <dbReference type="NCBI Taxonomy" id="1230383"/>
    <lineage>
        <taxon>Eukaryota</taxon>
        <taxon>Fungi</taxon>
        <taxon>Dikarya</taxon>
        <taxon>Basidiomycota</taxon>
        <taxon>Ustilaginomycotina</taxon>
        <taxon>Malasseziomycetes</taxon>
        <taxon>Malasseziales</taxon>
        <taxon>Malasseziaceae</taxon>
        <taxon>Malassezia</taxon>
    </lineage>
</organism>
<dbReference type="CDD" id="cd11855">
    <property type="entry name" value="SH3_Sho1p"/>
    <property type="match status" value="1"/>
</dbReference>
<dbReference type="KEGG" id="msym:MSY001_0926"/>
<reference evidence="12" key="1">
    <citation type="journal article" date="2017" name="Nucleic Acids Res.">
        <title>Proteogenomics produces comprehensive and highly accurate protein-coding gene annotation in a complete genome assembly of Malassezia sympodialis.</title>
        <authorList>
            <person name="Zhu Y."/>
            <person name="Engstroem P.G."/>
            <person name="Tellgren-Roth C."/>
            <person name="Baudo C.D."/>
            <person name="Kennell J.C."/>
            <person name="Sun S."/>
            <person name="Billmyre R.B."/>
            <person name="Schroeder M.S."/>
            <person name="Andersson A."/>
            <person name="Holm T."/>
            <person name="Sigurgeirsson B."/>
            <person name="Wu G."/>
            <person name="Sankaranarayanan S.R."/>
            <person name="Siddharthan R."/>
            <person name="Sanyal K."/>
            <person name="Lundeberg J."/>
            <person name="Nystedt B."/>
            <person name="Boekhout T."/>
            <person name="Dawson T.L. Jr."/>
            <person name="Heitman J."/>
            <person name="Scheynius A."/>
            <person name="Lehtioe J."/>
        </authorList>
    </citation>
    <scope>NUCLEOTIDE SEQUENCE [LARGE SCALE GENOMIC DNA]</scope>
    <source>
        <strain evidence="12">ATCC 42132</strain>
    </source>
</reference>
<dbReference type="OMA" id="KNGKWWQ"/>
<keyword evidence="6 10" id="KW-1133">Transmembrane helix</keyword>
<dbReference type="SMART" id="SM00326">
    <property type="entry name" value="SH3"/>
    <property type="match status" value="1"/>
</dbReference>
<evidence type="ECO:0000256" key="7">
    <source>
        <dbReference type="ARBA" id="ARBA00023016"/>
    </source>
</evidence>
<feature type="region of interest" description="Disordered" evidence="9">
    <location>
        <begin position="218"/>
        <end position="249"/>
    </location>
</feature>
<evidence type="ECO:0000256" key="4">
    <source>
        <dbReference type="ARBA" id="ARBA00022475"/>
    </source>
</evidence>
<evidence type="ECO:0000313" key="11">
    <source>
        <dbReference type="EMBL" id="SHO76001.1"/>
    </source>
</evidence>
<feature type="compositionally biased region" description="Low complexity" evidence="9">
    <location>
        <begin position="218"/>
        <end position="227"/>
    </location>
</feature>